<feature type="signal peptide" evidence="2">
    <location>
        <begin position="1"/>
        <end position="21"/>
    </location>
</feature>
<evidence type="ECO:0000256" key="1">
    <source>
        <dbReference type="SAM" id="MobiDB-lite"/>
    </source>
</evidence>
<feature type="chain" id="PRO_5030005002" evidence="2">
    <location>
        <begin position="22"/>
        <end position="97"/>
    </location>
</feature>
<comment type="caution">
    <text evidence="3">The sequence shown here is derived from an EMBL/GenBank/DDBJ whole genome shotgun (WGS) entry which is preliminary data.</text>
</comment>
<dbReference type="Proteomes" id="UP000031473">
    <property type="component" value="Unassembled WGS sequence"/>
</dbReference>
<evidence type="ECO:0000256" key="2">
    <source>
        <dbReference type="SAM" id="SignalP"/>
    </source>
</evidence>
<dbReference type="RefSeq" id="WP_039347526.1">
    <property type="nucleotide sequence ID" value="NZ_FOLA01000001.1"/>
</dbReference>
<feature type="compositionally biased region" description="Basic residues" evidence="1">
    <location>
        <begin position="46"/>
        <end position="68"/>
    </location>
</feature>
<accession>A0A0C1FRJ8</accession>
<feature type="region of interest" description="Disordered" evidence="1">
    <location>
        <begin position="44"/>
        <end position="97"/>
    </location>
</feature>
<dbReference type="EMBL" id="JSYL01000001">
    <property type="protein sequence ID" value="KIA90524.1"/>
    <property type="molecule type" value="Genomic_DNA"/>
</dbReference>
<evidence type="ECO:0000313" key="4">
    <source>
        <dbReference type="Proteomes" id="UP000031473"/>
    </source>
</evidence>
<evidence type="ECO:0000313" key="3">
    <source>
        <dbReference type="EMBL" id="KIA90524.1"/>
    </source>
</evidence>
<dbReference type="OrthoDB" id="9975803at2"/>
<proteinExistence type="predicted"/>
<keyword evidence="2" id="KW-0732">Signal</keyword>
<reference evidence="3 4" key="1">
    <citation type="submission" date="2014-10" db="EMBL/GenBank/DDBJ databases">
        <title>Kaistella jeonii genome.</title>
        <authorList>
            <person name="Clayton J.T."/>
            <person name="Newman J.D."/>
        </authorList>
    </citation>
    <scope>NUCLEOTIDE SEQUENCE [LARGE SCALE GENOMIC DNA]</scope>
    <source>
        <strain evidence="3 4">DSM 17048</strain>
    </source>
</reference>
<feature type="compositionally biased region" description="Polar residues" evidence="1">
    <location>
        <begin position="73"/>
        <end position="82"/>
    </location>
</feature>
<organism evidence="3 4">
    <name type="scientific">Kaistella jeonii</name>
    <dbReference type="NCBI Taxonomy" id="266749"/>
    <lineage>
        <taxon>Bacteria</taxon>
        <taxon>Pseudomonadati</taxon>
        <taxon>Bacteroidota</taxon>
        <taxon>Flavobacteriia</taxon>
        <taxon>Flavobacteriales</taxon>
        <taxon>Weeksellaceae</taxon>
        <taxon>Chryseobacterium group</taxon>
        <taxon>Kaistella</taxon>
    </lineage>
</organism>
<protein>
    <submittedName>
        <fullName evidence="3">Uncharacterized protein</fullName>
    </submittedName>
</protein>
<name>A0A0C1FRJ8_9FLAO</name>
<dbReference type="AlphaFoldDB" id="A0A0C1FRJ8"/>
<keyword evidence="4" id="KW-1185">Reference proteome</keyword>
<gene>
    <name evidence="3" type="ORF">OA86_01165</name>
</gene>
<sequence length="97" mass="11029">MKKLIVLSAFLVGLVFTQAQEAKPKQKDEVQKTATVPQTINNVVNPKHKKHNGYKIKKKTRRGKKYVKKVNTENHTTTIKTKNSGEMDKNVKTVPTK</sequence>